<dbReference type="AlphaFoldDB" id="A0A8J6ADW5"/>
<gene>
    <name evidence="1" type="ORF">J0S82_003119</name>
</gene>
<evidence type="ECO:0000313" key="1">
    <source>
        <dbReference type="EMBL" id="KAG8509569.1"/>
    </source>
</evidence>
<reference evidence="1" key="1">
    <citation type="journal article" date="2021" name="Evol. Appl.">
        <title>The genome of the Pyrenean desman and the effects of bottlenecks and inbreeding on the genomic landscape of an endangered species.</title>
        <authorList>
            <person name="Escoda L."/>
            <person name="Castresana J."/>
        </authorList>
    </citation>
    <scope>NUCLEOTIDE SEQUENCE</scope>
    <source>
        <strain evidence="1">IBE-C5619</strain>
    </source>
</reference>
<dbReference type="EMBL" id="JAGFMF010011939">
    <property type="protein sequence ID" value="KAG8509569.1"/>
    <property type="molecule type" value="Genomic_DNA"/>
</dbReference>
<evidence type="ECO:0000313" key="2">
    <source>
        <dbReference type="Proteomes" id="UP000700334"/>
    </source>
</evidence>
<comment type="caution">
    <text evidence="1">The sequence shown here is derived from an EMBL/GenBank/DDBJ whole genome shotgun (WGS) entry which is preliminary data.</text>
</comment>
<proteinExistence type="predicted"/>
<dbReference type="Proteomes" id="UP000700334">
    <property type="component" value="Unassembled WGS sequence"/>
</dbReference>
<protein>
    <submittedName>
        <fullName evidence="1">Uncharacterized protein</fullName>
    </submittedName>
</protein>
<sequence>MLAHKAALSENDPHGFSCVKFDDPDPAAVEVLLNYVCSALLKTDKKSQWQSISGHLGEWKKFRKADGRSSNLYCLADKYRSSIGHVSSPNATILSHKHEWKIIALEKTSKNTYFDLTVLDENIRNPILNDILMNGLNVVGELDNEMYDPNINNWTPILELRTKLL</sequence>
<accession>A0A8J6ADW5</accession>
<keyword evidence="2" id="KW-1185">Reference proteome</keyword>
<name>A0A8J6ADW5_GALPY</name>
<organism evidence="1 2">
    <name type="scientific">Galemys pyrenaicus</name>
    <name type="common">Iberian desman</name>
    <name type="synonym">Pyrenean desman</name>
    <dbReference type="NCBI Taxonomy" id="202257"/>
    <lineage>
        <taxon>Eukaryota</taxon>
        <taxon>Metazoa</taxon>
        <taxon>Chordata</taxon>
        <taxon>Craniata</taxon>
        <taxon>Vertebrata</taxon>
        <taxon>Euteleostomi</taxon>
        <taxon>Mammalia</taxon>
        <taxon>Eutheria</taxon>
        <taxon>Laurasiatheria</taxon>
        <taxon>Eulipotyphla</taxon>
        <taxon>Talpidae</taxon>
        <taxon>Galemys</taxon>
    </lineage>
</organism>